<dbReference type="RefSeq" id="WP_345443301.1">
    <property type="nucleotide sequence ID" value="NZ_BAABHK010000029.1"/>
</dbReference>
<dbReference type="Gene3D" id="3.40.50.720">
    <property type="entry name" value="NAD(P)-binding Rossmann-like Domain"/>
    <property type="match status" value="1"/>
</dbReference>
<dbReference type="PRINTS" id="PR00081">
    <property type="entry name" value="GDHRDH"/>
</dbReference>
<dbReference type="Pfam" id="PF13561">
    <property type="entry name" value="adh_short_C2"/>
    <property type="match status" value="1"/>
</dbReference>
<protein>
    <submittedName>
        <fullName evidence="2">SDR family oxidoreductase</fullName>
    </submittedName>
</protein>
<gene>
    <name evidence="2" type="ORF">GCM10023196_102630</name>
</gene>
<accession>A0ABP8UWH8</accession>
<dbReference type="InterPro" id="IPR020904">
    <property type="entry name" value="Sc_DH/Rdtase_CS"/>
</dbReference>
<name>A0ABP8UWH8_9ACTN</name>
<sequence>MTDTLHGRAVIITGGGTGIGRVTAWQFADEGADVLVVGRTEDRLKETADGRPGIRTFVADVAAPDAPERIVAAATEAFGRIDVLVNNAGITRPAPLGEIAREIADRQLATNLLGPLFLAQEALPHLEASGGVIVNVTSLPGHRGWPNNSVYGATKVALDFLTRTWSVELASRGVRVVSVAPGVTETPVMIHAGFSPERLAASRDELLRLIPLGRLARPEEIAWWIVNAARPEAAYLTGAVLTVDGGINVS</sequence>
<dbReference type="PANTHER" id="PTHR43975">
    <property type="entry name" value="ZGC:101858"/>
    <property type="match status" value="1"/>
</dbReference>
<comment type="caution">
    <text evidence="2">The sequence shown here is derived from an EMBL/GenBank/DDBJ whole genome shotgun (WGS) entry which is preliminary data.</text>
</comment>
<dbReference type="InterPro" id="IPR036291">
    <property type="entry name" value="NAD(P)-bd_dom_sf"/>
</dbReference>
<dbReference type="InterPro" id="IPR002347">
    <property type="entry name" value="SDR_fam"/>
</dbReference>
<dbReference type="Proteomes" id="UP001501442">
    <property type="component" value="Unassembled WGS sequence"/>
</dbReference>
<dbReference type="EMBL" id="BAABHK010000029">
    <property type="protein sequence ID" value="GAA4639756.1"/>
    <property type="molecule type" value="Genomic_DNA"/>
</dbReference>
<proteinExistence type="inferred from homology"/>
<keyword evidence="3" id="KW-1185">Reference proteome</keyword>
<evidence type="ECO:0000313" key="3">
    <source>
        <dbReference type="Proteomes" id="UP001501442"/>
    </source>
</evidence>
<comment type="similarity">
    <text evidence="1">Belongs to the short-chain dehydrogenases/reductases (SDR) family.</text>
</comment>
<dbReference type="CDD" id="cd05233">
    <property type="entry name" value="SDR_c"/>
    <property type="match status" value="1"/>
</dbReference>
<dbReference type="PRINTS" id="PR00080">
    <property type="entry name" value="SDRFAMILY"/>
</dbReference>
<dbReference type="SUPFAM" id="SSF51735">
    <property type="entry name" value="NAD(P)-binding Rossmann-fold domains"/>
    <property type="match status" value="1"/>
</dbReference>
<dbReference type="PROSITE" id="PS00061">
    <property type="entry name" value="ADH_SHORT"/>
    <property type="match status" value="1"/>
</dbReference>
<evidence type="ECO:0000256" key="1">
    <source>
        <dbReference type="ARBA" id="ARBA00006484"/>
    </source>
</evidence>
<organism evidence="2 3">
    <name type="scientific">Actinoallomurus vinaceus</name>
    <dbReference type="NCBI Taxonomy" id="1080074"/>
    <lineage>
        <taxon>Bacteria</taxon>
        <taxon>Bacillati</taxon>
        <taxon>Actinomycetota</taxon>
        <taxon>Actinomycetes</taxon>
        <taxon>Streptosporangiales</taxon>
        <taxon>Thermomonosporaceae</taxon>
        <taxon>Actinoallomurus</taxon>
    </lineage>
</organism>
<reference evidence="3" key="1">
    <citation type="journal article" date="2019" name="Int. J. Syst. Evol. Microbiol.">
        <title>The Global Catalogue of Microorganisms (GCM) 10K type strain sequencing project: providing services to taxonomists for standard genome sequencing and annotation.</title>
        <authorList>
            <consortium name="The Broad Institute Genomics Platform"/>
            <consortium name="The Broad Institute Genome Sequencing Center for Infectious Disease"/>
            <person name="Wu L."/>
            <person name="Ma J."/>
        </authorList>
    </citation>
    <scope>NUCLEOTIDE SEQUENCE [LARGE SCALE GENOMIC DNA]</scope>
    <source>
        <strain evidence="3">JCM 17939</strain>
    </source>
</reference>
<dbReference type="PANTHER" id="PTHR43975:SF2">
    <property type="entry name" value="EG:BACR7A4.14 PROTEIN-RELATED"/>
    <property type="match status" value="1"/>
</dbReference>
<evidence type="ECO:0000313" key="2">
    <source>
        <dbReference type="EMBL" id="GAA4639756.1"/>
    </source>
</evidence>